<accession>A0A6J5SYZ2</accession>
<reference evidence="1" key="1">
    <citation type="submission" date="2020-05" db="EMBL/GenBank/DDBJ databases">
        <authorList>
            <person name="Chiriac C."/>
            <person name="Salcher M."/>
            <person name="Ghai R."/>
            <person name="Kavagutti S V."/>
        </authorList>
    </citation>
    <scope>NUCLEOTIDE SEQUENCE</scope>
</reference>
<dbReference type="EMBL" id="LR797503">
    <property type="protein sequence ID" value="CAB4220842.1"/>
    <property type="molecule type" value="Genomic_DNA"/>
</dbReference>
<name>A0A6J5SYZ2_9CAUD</name>
<evidence type="ECO:0000313" key="1">
    <source>
        <dbReference type="EMBL" id="CAB4220842.1"/>
    </source>
</evidence>
<sequence length="51" mass="5994">MFVVKRCVRDYGDVWKTEVAQFHTEAEAVDFADAEDRFAPGFDVWHEVDEE</sequence>
<organism evidence="1">
    <name type="scientific">uncultured Caudovirales phage</name>
    <dbReference type="NCBI Taxonomy" id="2100421"/>
    <lineage>
        <taxon>Viruses</taxon>
        <taxon>Duplodnaviria</taxon>
        <taxon>Heunggongvirae</taxon>
        <taxon>Uroviricota</taxon>
        <taxon>Caudoviricetes</taxon>
        <taxon>Peduoviridae</taxon>
        <taxon>Maltschvirus</taxon>
        <taxon>Maltschvirus maltsch</taxon>
    </lineage>
</organism>
<protein>
    <submittedName>
        <fullName evidence="1">Uncharacterized protein</fullName>
    </submittedName>
</protein>
<proteinExistence type="predicted"/>
<gene>
    <name evidence="1" type="ORF">UFOVP1636_57</name>
</gene>